<reference evidence="3 4" key="2">
    <citation type="submission" date="2018-11" db="EMBL/GenBank/DDBJ databases">
        <authorList>
            <consortium name="Pathogen Informatics"/>
        </authorList>
    </citation>
    <scope>NUCLEOTIDE SEQUENCE [LARGE SCALE GENOMIC DNA]</scope>
</reference>
<feature type="region of interest" description="Disordered" evidence="1">
    <location>
        <begin position="33"/>
        <end position="59"/>
    </location>
</feature>
<proteinExistence type="predicted"/>
<protein>
    <submittedName>
        <fullName evidence="5">SRCR domain-containing protein</fullName>
    </submittedName>
</protein>
<keyword evidence="4" id="KW-1185">Reference proteome</keyword>
<dbReference type="EMBL" id="UZAM01014316">
    <property type="protein sequence ID" value="VDP33210.1"/>
    <property type="molecule type" value="Genomic_DNA"/>
</dbReference>
<keyword evidence="2" id="KW-1133">Transmembrane helix</keyword>
<evidence type="ECO:0000313" key="5">
    <source>
        <dbReference type="WBParaSite" id="SBAD_0001097701-mRNA-1"/>
    </source>
</evidence>
<organism evidence="5">
    <name type="scientific">Soboliphyme baturini</name>
    <dbReference type="NCBI Taxonomy" id="241478"/>
    <lineage>
        <taxon>Eukaryota</taxon>
        <taxon>Metazoa</taxon>
        <taxon>Ecdysozoa</taxon>
        <taxon>Nematoda</taxon>
        <taxon>Enoplea</taxon>
        <taxon>Dorylaimia</taxon>
        <taxon>Dioctophymatida</taxon>
        <taxon>Dioctophymatoidea</taxon>
        <taxon>Soboliphymatidae</taxon>
        <taxon>Soboliphyme</taxon>
    </lineage>
</organism>
<evidence type="ECO:0000313" key="3">
    <source>
        <dbReference type="EMBL" id="VDP33210.1"/>
    </source>
</evidence>
<feature type="transmembrane region" description="Helical" evidence="2">
    <location>
        <begin position="108"/>
        <end position="132"/>
    </location>
</feature>
<dbReference type="Proteomes" id="UP000270296">
    <property type="component" value="Unassembled WGS sequence"/>
</dbReference>
<keyword evidence="2" id="KW-0812">Transmembrane</keyword>
<dbReference type="WBParaSite" id="SBAD_0001097701-mRNA-1">
    <property type="protein sequence ID" value="SBAD_0001097701-mRNA-1"/>
    <property type="gene ID" value="SBAD_0001097701"/>
</dbReference>
<dbReference type="AlphaFoldDB" id="A0A183J409"/>
<reference evidence="5" key="1">
    <citation type="submission" date="2016-06" db="UniProtKB">
        <authorList>
            <consortium name="WormBaseParasite"/>
        </authorList>
    </citation>
    <scope>IDENTIFICATION</scope>
</reference>
<sequence length="239" mass="25700">MISSSVSGCTVSRQAFMARKQFLSSGNYARSKTATATEAKTARQVKKRGDEERAAPDHVGRRRGIANGEDVVSMTTAKRASVAACHAGHHRARRLILIVAAKLRAMELMIALFVGPCSAVVLRLVLLLAAAARGISVFRNDIAAALSQGGCADYEDAIVLSSDIIVCRGRWTGHVRNGSKLCSGSFTICSWKHKWILSKIPWSKVVETPGCYAYDAAQDGNRCGPCRANINSVSSAMTW</sequence>
<gene>
    <name evidence="3" type="ORF">SBAD_LOCUS10607</name>
</gene>
<accession>A0A183J409</accession>
<evidence type="ECO:0000313" key="4">
    <source>
        <dbReference type="Proteomes" id="UP000270296"/>
    </source>
</evidence>
<dbReference type="OrthoDB" id="10045365at2759"/>
<evidence type="ECO:0000256" key="1">
    <source>
        <dbReference type="SAM" id="MobiDB-lite"/>
    </source>
</evidence>
<evidence type="ECO:0000256" key="2">
    <source>
        <dbReference type="SAM" id="Phobius"/>
    </source>
</evidence>
<keyword evidence="2" id="KW-0472">Membrane</keyword>
<feature type="compositionally biased region" description="Basic and acidic residues" evidence="1">
    <location>
        <begin position="47"/>
        <end position="59"/>
    </location>
</feature>
<name>A0A183J409_9BILA</name>